<accession>A0A7C3EJE5</accession>
<evidence type="ECO:0000313" key="2">
    <source>
        <dbReference type="EMBL" id="HFH28449.1"/>
    </source>
</evidence>
<gene>
    <name evidence="2" type="ORF">ENS59_02920</name>
</gene>
<dbReference type="EMBL" id="DSVL01000086">
    <property type="protein sequence ID" value="HFH28449.1"/>
    <property type="molecule type" value="Genomic_DNA"/>
</dbReference>
<organism evidence="2">
    <name type="scientific">Gracilinema caldarium</name>
    <dbReference type="NCBI Taxonomy" id="215591"/>
    <lineage>
        <taxon>Bacteria</taxon>
        <taxon>Pseudomonadati</taxon>
        <taxon>Spirochaetota</taxon>
        <taxon>Spirochaetia</taxon>
        <taxon>Spirochaetales</taxon>
        <taxon>Breznakiellaceae</taxon>
        <taxon>Gracilinema</taxon>
    </lineage>
</organism>
<reference evidence="2" key="1">
    <citation type="journal article" date="2020" name="mSystems">
        <title>Genome- and Community-Level Interaction Insights into Carbon Utilization and Element Cycling Functions of Hydrothermarchaeota in Hydrothermal Sediment.</title>
        <authorList>
            <person name="Zhou Z."/>
            <person name="Liu Y."/>
            <person name="Xu W."/>
            <person name="Pan J."/>
            <person name="Luo Z.H."/>
            <person name="Li M."/>
        </authorList>
    </citation>
    <scope>NUCLEOTIDE SEQUENCE [LARGE SCALE GENOMIC DNA]</scope>
    <source>
        <strain evidence="2">SpSt-503</strain>
    </source>
</reference>
<feature type="region of interest" description="Disordered" evidence="1">
    <location>
        <begin position="83"/>
        <end position="104"/>
    </location>
</feature>
<name>A0A7C3EJE5_9SPIR</name>
<sequence>MERYYSSMCWYCGSPILETEPLGRSLRCNDCGKDLRCCKNCKFYVVGARSDCAEPNAEVPPDKERGNFCDWFQINPKLKVKTEGEKAQRSAQEQAKSAFDALFS</sequence>
<comment type="caution">
    <text evidence="2">The sequence shown here is derived from an EMBL/GenBank/DDBJ whole genome shotgun (WGS) entry which is preliminary data.</text>
</comment>
<proteinExistence type="predicted"/>
<protein>
    <submittedName>
        <fullName evidence="2">Uncharacterized protein</fullName>
    </submittedName>
</protein>
<dbReference type="AlphaFoldDB" id="A0A7C3EJE5"/>
<evidence type="ECO:0000256" key="1">
    <source>
        <dbReference type="SAM" id="MobiDB-lite"/>
    </source>
</evidence>